<feature type="compositionally biased region" description="Basic and acidic residues" evidence="2">
    <location>
        <begin position="308"/>
        <end position="332"/>
    </location>
</feature>
<evidence type="ECO:0000313" key="5">
    <source>
        <dbReference type="Proteomes" id="UP001396334"/>
    </source>
</evidence>
<feature type="region of interest" description="Disordered" evidence="2">
    <location>
        <begin position="1400"/>
        <end position="1437"/>
    </location>
</feature>
<dbReference type="InterPro" id="IPR027417">
    <property type="entry name" value="P-loop_NTPase"/>
</dbReference>
<dbReference type="SUPFAM" id="SSF52540">
    <property type="entry name" value="P-loop containing nucleoside triphosphate hydrolases"/>
    <property type="match status" value="1"/>
</dbReference>
<feature type="region of interest" description="Disordered" evidence="2">
    <location>
        <begin position="160"/>
        <end position="257"/>
    </location>
</feature>
<evidence type="ECO:0000259" key="3">
    <source>
        <dbReference type="PROSITE" id="PS51840"/>
    </source>
</evidence>
<dbReference type="InterPro" id="IPR003959">
    <property type="entry name" value="ATPase_AAA_core"/>
</dbReference>
<dbReference type="PANTHER" id="PTHR31344:SF13">
    <property type="entry name" value="EEIG1_EHBP1 PROTEIN AMINO-TERMINAL DOMAIN PROTEIN"/>
    <property type="match status" value="1"/>
</dbReference>
<feature type="domain" description="C2 NT-type" evidence="3">
    <location>
        <begin position="7"/>
        <end position="160"/>
    </location>
</feature>
<comment type="catalytic activity">
    <reaction evidence="1">
        <text>ATP + H2O = ADP + phosphate + H(+)</text>
        <dbReference type="Rhea" id="RHEA:13065"/>
        <dbReference type="ChEBI" id="CHEBI:15377"/>
        <dbReference type="ChEBI" id="CHEBI:15378"/>
        <dbReference type="ChEBI" id="CHEBI:30616"/>
        <dbReference type="ChEBI" id="CHEBI:43474"/>
        <dbReference type="ChEBI" id="CHEBI:456216"/>
    </reaction>
</comment>
<dbReference type="Pfam" id="PF14363">
    <property type="entry name" value="AAA_assoc"/>
    <property type="match status" value="1"/>
</dbReference>
<feature type="compositionally biased region" description="Basic and acidic residues" evidence="2">
    <location>
        <begin position="344"/>
        <end position="355"/>
    </location>
</feature>
<organism evidence="4 5">
    <name type="scientific">Hibiscus sabdariffa</name>
    <name type="common">roselle</name>
    <dbReference type="NCBI Taxonomy" id="183260"/>
    <lineage>
        <taxon>Eukaryota</taxon>
        <taxon>Viridiplantae</taxon>
        <taxon>Streptophyta</taxon>
        <taxon>Embryophyta</taxon>
        <taxon>Tracheophyta</taxon>
        <taxon>Spermatophyta</taxon>
        <taxon>Magnoliopsida</taxon>
        <taxon>eudicotyledons</taxon>
        <taxon>Gunneridae</taxon>
        <taxon>Pentapetalae</taxon>
        <taxon>rosids</taxon>
        <taxon>malvids</taxon>
        <taxon>Malvales</taxon>
        <taxon>Malvaceae</taxon>
        <taxon>Malvoideae</taxon>
        <taxon>Hibiscus</taxon>
    </lineage>
</organism>
<dbReference type="PROSITE" id="PS51840">
    <property type="entry name" value="C2_NT"/>
    <property type="match status" value="1"/>
</dbReference>
<dbReference type="SMART" id="SM00382">
    <property type="entry name" value="AAA"/>
    <property type="match status" value="1"/>
</dbReference>
<dbReference type="Pfam" id="PF10358">
    <property type="entry name" value="NT-C2"/>
    <property type="match status" value="1"/>
</dbReference>
<dbReference type="Gene3D" id="6.10.280.40">
    <property type="match status" value="1"/>
</dbReference>
<dbReference type="InterPro" id="IPR003593">
    <property type="entry name" value="AAA+_ATPase"/>
</dbReference>
<accession>A0ABR2PH00</accession>
<feature type="region of interest" description="Disordered" evidence="2">
    <location>
        <begin position="270"/>
        <end position="359"/>
    </location>
</feature>
<dbReference type="InterPro" id="IPR021827">
    <property type="entry name" value="Nup186/Nup192/Nup205"/>
</dbReference>
<dbReference type="InterPro" id="IPR003960">
    <property type="entry name" value="ATPase_AAA_CS"/>
</dbReference>
<dbReference type="Proteomes" id="UP001396334">
    <property type="component" value="Unassembled WGS sequence"/>
</dbReference>
<dbReference type="InterPro" id="IPR058017">
    <property type="entry name" value="At3g28540-like_C"/>
</dbReference>
<evidence type="ECO:0000313" key="4">
    <source>
        <dbReference type="EMBL" id="KAK8987725.1"/>
    </source>
</evidence>
<sequence>MVLGLKSKKRKGGSYHVQYIVCVKEISPWTAVQSLSSPQSILLQWEGGDKNSGSLVSCNRNGKIEFGESFRLPVTLSLESSRKSTNSDSFQKNCLEFYLYEPRKDKNAKGQLLGSAVVNLADFGIIRETISVATPINLKKNSRIGIPEQPVLYLNIQPFDKGSSSSSSRSSLPKELSLDKDGSDSVSESINEETEIASLTDEDDGLSSHSSQTVSSSVFDPSGESHNQHNKTGSEPVNSGIARPGLALPSDGTGAKSGVSSLVEVFKQLNGNTSPSSSMHLSSNPENPVTHPTAKVSSSEAHVALNSDRVKDEDSQRKTEDASKTRRHDQSHVHRYLSSNSRVSHWEGNAEKSSWEDELDSQILGPEEYSLQERLGFRLPQDSPRKHVPLKSNTFAFRGATTELKGGFLANDRQKRMTPVQLHVDKAKSNGSSKIQFMEKAKENSIPDKTSNGTTSDILGEREETANSFPSSKVDSGNSHGLLKKTQVKEKAKENGISEKIHNSSTSDTCNGSIENAKSFSNKVELDSKIEMLEEELKEAAVMEASLYSVVAEHGSSTNKVHAPARRLSRFYLHACGANTQDKMASAARAAISGLVLVSKACGNDVPRLTFWLSNSIVLRATVSHTVGKMQLCSESSDDWVDPQTFLLALQKFEAWIFSRIIESVWWQTLTPYMQSSAAKSSSSRKTSGRRHGFGDQEQGNFSVDLWKKAFKDACERLCPLRACGHECGCLAVLAKLVMEQLVSRLDVAMFNAILRESADEMPMDPISDPISDSKVLPIPAGKSSFGAGVQLKNAIGNWSRWLTDLFGIDDNESPEESDEVGDCKNAVCDGSFKSFCLLNALSDLMMLPSEMLVDRSTRKEVCPKFGAPLIIRVLNNFVPDEFNPNPVSQTVFEALDEDLSEAGEDSITNFPCMATPIVYSPPSATSLTDITGSQAMERSRSSVLRKSYTSDDELNELDSPITSIMIENPRGSPTSKEPNWMRTGKGGRKVVRYELIREIWKDGWCIKLLSFAGDEQKSVFSIRSSYVTQKISASMERVRGFKSPRDHKVTVTIHKGEKILDVYEGIELKWEMTCETRESSKNFHKGKHVNKGYESRALELSFNNKCMEMVTKSYFPYVLKRSKETKEENKVVKLFSLGNFCGNGDGAWGSTNLDHPATFDKLAMDPAVKKELIDDLDRFVRRKDYYKRVGKAWKRGYLLYGPPGTGKSSLIAAMANHLKFDVYDLELSNVYGNLELRRLLVTTRNRSMVVIEDIDCSIDLQNKPVERKSAEHGTFEQDANDQLTLSGLLNFIDGLWSSCGDERIIVFTTNHKDKLDPALLRPGRMDMHIHMSYCTPSGFRVLASNYLCIADHNMFDEIDELMIQVEVTPAQIAEELMKSEDADTALEELVKYLQEKKLRSEENRDSGGGETNACDRGVGNERDSMERVGGGGANKIGRIRRRQPRNMNNIYLTRLFPHPV</sequence>
<dbReference type="CDD" id="cd19510">
    <property type="entry name" value="RecA-like_BCS1"/>
    <property type="match status" value="1"/>
</dbReference>
<dbReference type="PANTHER" id="PTHR31344">
    <property type="entry name" value="NUCLEAR PORE COMPLEX PROTEIN NUP205"/>
    <property type="match status" value="1"/>
</dbReference>
<dbReference type="Pfam" id="PF25568">
    <property type="entry name" value="AAA_lid_At3g28540"/>
    <property type="match status" value="1"/>
</dbReference>
<proteinExistence type="predicted"/>
<dbReference type="InterPro" id="IPR019448">
    <property type="entry name" value="NT-C2"/>
</dbReference>
<dbReference type="InterPro" id="IPR025753">
    <property type="entry name" value="AAA_N_dom"/>
</dbReference>
<evidence type="ECO:0000256" key="2">
    <source>
        <dbReference type="SAM" id="MobiDB-lite"/>
    </source>
</evidence>
<protein>
    <recommendedName>
        <fullName evidence="3">C2 NT-type domain-containing protein</fullName>
    </recommendedName>
</protein>
<dbReference type="PROSITE" id="PS00674">
    <property type="entry name" value="AAA"/>
    <property type="match status" value="1"/>
</dbReference>
<feature type="compositionally biased region" description="Acidic residues" evidence="2">
    <location>
        <begin position="190"/>
        <end position="205"/>
    </location>
</feature>
<comment type="caution">
    <text evidence="4">The sequence shown here is derived from an EMBL/GenBank/DDBJ whole genome shotgun (WGS) entry which is preliminary data.</text>
</comment>
<evidence type="ECO:0000256" key="1">
    <source>
        <dbReference type="ARBA" id="ARBA00049360"/>
    </source>
</evidence>
<dbReference type="EMBL" id="JBBPBN010000060">
    <property type="protein sequence ID" value="KAK8987725.1"/>
    <property type="molecule type" value="Genomic_DNA"/>
</dbReference>
<dbReference type="Pfam" id="PF00004">
    <property type="entry name" value="AAA"/>
    <property type="match status" value="1"/>
</dbReference>
<gene>
    <name evidence="4" type="ORF">V6N11_027468</name>
</gene>
<feature type="compositionally biased region" description="Low complexity" evidence="2">
    <location>
        <begin position="207"/>
        <end position="222"/>
    </location>
</feature>
<reference evidence="4 5" key="1">
    <citation type="journal article" date="2024" name="G3 (Bethesda)">
        <title>Genome assembly of Hibiscus sabdariffa L. provides insights into metabolisms of medicinal natural products.</title>
        <authorList>
            <person name="Kim T."/>
        </authorList>
    </citation>
    <scope>NUCLEOTIDE SEQUENCE [LARGE SCALE GENOMIC DNA]</scope>
    <source>
        <strain evidence="4">TK-2024</strain>
        <tissue evidence="4">Old leaves</tissue>
    </source>
</reference>
<dbReference type="Gene3D" id="3.40.50.300">
    <property type="entry name" value="P-loop containing nucleotide triphosphate hydrolases"/>
    <property type="match status" value="1"/>
</dbReference>
<keyword evidence="5" id="KW-1185">Reference proteome</keyword>
<name>A0ABR2PH00_9ROSI</name>
<feature type="compositionally biased region" description="Low complexity" evidence="2">
    <location>
        <begin position="274"/>
        <end position="283"/>
    </location>
</feature>